<sequence length="70" mass="7941">LSPFDDTEKGSKSLKSYSSENKSYFQETTDQPERQQCLEITEVNAINESLKSDMAICNDDSQDKFHMGVT</sequence>
<reference evidence="2" key="1">
    <citation type="submission" date="2014-12" db="EMBL/GenBank/DDBJ databases">
        <title>Insight into the proteome of Arion vulgaris.</title>
        <authorList>
            <person name="Aradska J."/>
            <person name="Bulat T."/>
            <person name="Smidak R."/>
            <person name="Sarate P."/>
            <person name="Gangsoo J."/>
            <person name="Sialana F."/>
            <person name="Bilban M."/>
            <person name="Lubec G."/>
        </authorList>
    </citation>
    <scope>NUCLEOTIDE SEQUENCE</scope>
    <source>
        <tissue evidence="2">Skin</tissue>
    </source>
</reference>
<protein>
    <submittedName>
        <fullName evidence="2">Uncharacterized protein</fullName>
    </submittedName>
</protein>
<gene>
    <name evidence="2" type="primary">ORF1199</name>
</gene>
<feature type="compositionally biased region" description="Polar residues" evidence="1">
    <location>
        <begin position="13"/>
        <end position="29"/>
    </location>
</feature>
<proteinExistence type="predicted"/>
<evidence type="ECO:0000256" key="1">
    <source>
        <dbReference type="SAM" id="MobiDB-lite"/>
    </source>
</evidence>
<feature type="non-terminal residue" evidence="2">
    <location>
        <position position="1"/>
    </location>
</feature>
<feature type="region of interest" description="Disordered" evidence="1">
    <location>
        <begin position="1"/>
        <end position="35"/>
    </location>
</feature>
<feature type="non-terminal residue" evidence="2">
    <location>
        <position position="70"/>
    </location>
</feature>
<dbReference type="EMBL" id="HACG01000500">
    <property type="protein sequence ID" value="CEK47365.1"/>
    <property type="molecule type" value="Transcribed_RNA"/>
</dbReference>
<dbReference type="AlphaFoldDB" id="A0A0B6XVQ7"/>
<accession>A0A0B6XVQ7</accession>
<evidence type="ECO:0000313" key="2">
    <source>
        <dbReference type="EMBL" id="CEK47365.1"/>
    </source>
</evidence>
<name>A0A0B6XVQ7_9EUPU</name>
<organism evidence="2">
    <name type="scientific">Arion vulgaris</name>
    <dbReference type="NCBI Taxonomy" id="1028688"/>
    <lineage>
        <taxon>Eukaryota</taxon>
        <taxon>Metazoa</taxon>
        <taxon>Spiralia</taxon>
        <taxon>Lophotrochozoa</taxon>
        <taxon>Mollusca</taxon>
        <taxon>Gastropoda</taxon>
        <taxon>Heterobranchia</taxon>
        <taxon>Euthyneura</taxon>
        <taxon>Panpulmonata</taxon>
        <taxon>Eupulmonata</taxon>
        <taxon>Stylommatophora</taxon>
        <taxon>Helicina</taxon>
        <taxon>Arionoidea</taxon>
        <taxon>Arionidae</taxon>
        <taxon>Arion</taxon>
    </lineage>
</organism>
<feature type="compositionally biased region" description="Basic and acidic residues" evidence="1">
    <location>
        <begin position="1"/>
        <end position="11"/>
    </location>
</feature>